<evidence type="ECO:0000313" key="2">
    <source>
        <dbReference type="EMBL" id="KAK2905351.1"/>
    </source>
</evidence>
<evidence type="ECO:0000256" key="1">
    <source>
        <dbReference type="SAM" id="MobiDB-lite"/>
    </source>
</evidence>
<accession>A0AA88TTI9</accession>
<evidence type="ECO:0000313" key="3">
    <source>
        <dbReference type="Proteomes" id="UP001187343"/>
    </source>
</evidence>
<name>A0AA88TTI9_9TELE</name>
<keyword evidence="3" id="KW-1185">Reference proteome</keyword>
<feature type="region of interest" description="Disordered" evidence="1">
    <location>
        <begin position="51"/>
        <end position="79"/>
    </location>
</feature>
<dbReference type="EMBL" id="JAUYZG010000006">
    <property type="protein sequence ID" value="KAK2905351.1"/>
    <property type="molecule type" value="Genomic_DNA"/>
</dbReference>
<comment type="caution">
    <text evidence="2">The sequence shown here is derived from an EMBL/GenBank/DDBJ whole genome shotgun (WGS) entry which is preliminary data.</text>
</comment>
<sequence>MRGDVNYSQEVVTELPGLVLCSCWRSLCFKKQSWVGIMDMGMASCQCQTTKCGNGKEHRWKQPSRGSLEEDSGTPGLGTRRGDIQAALVSLLPFQMSFSVDLRQDLQRL</sequence>
<organism evidence="2 3">
    <name type="scientific">Cirrhinus molitorella</name>
    <name type="common">mud carp</name>
    <dbReference type="NCBI Taxonomy" id="172907"/>
    <lineage>
        <taxon>Eukaryota</taxon>
        <taxon>Metazoa</taxon>
        <taxon>Chordata</taxon>
        <taxon>Craniata</taxon>
        <taxon>Vertebrata</taxon>
        <taxon>Euteleostomi</taxon>
        <taxon>Actinopterygii</taxon>
        <taxon>Neopterygii</taxon>
        <taxon>Teleostei</taxon>
        <taxon>Ostariophysi</taxon>
        <taxon>Cypriniformes</taxon>
        <taxon>Cyprinidae</taxon>
        <taxon>Labeoninae</taxon>
        <taxon>Labeonini</taxon>
        <taxon>Cirrhinus</taxon>
    </lineage>
</organism>
<protein>
    <submittedName>
        <fullName evidence="2">Uncharacterized protein</fullName>
    </submittedName>
</protein>
<dbReference type="AlphaFoldDB" id="A0AA88TTI9"/>
<dbReference type="Proteomes" id="UP001187343">
    <property type="component" value="Unassembled WGS sequence"/>
</dbReference>
<reference evidence="2" key="1">
    <citation type="submission" date="2023-08" db="EMBL/GenBank/DDBJ databases">
        <title>Chromosome-level Genome Assembly of mud carp (Cirrhinus molitorella).</title>
        <authorList>
            <person name="Liu H."/>
        </authorList>
    </citation>
    <scope>NUCLEOTIDE SEQUENCE</scope>
    <source>
        <strain evidence="2">Prfri</strain>
        <tissue evidence="2">Muscle</tissue>
    </source>
</reference>
<gene>
    <name evidence="2" type="ORF">Q8A67_007150</name>
</gene>
<proteinExistence type="predicted"/>